<organism evidence="10 11">
    <name type="scientific">Pocillopora damicornis</name>
    <name type="common">Cauliflower coral</name>
    <name type="synonym">Millepora damicornis</name>
    <dbReference type="NCBI Taxonomy" id="46731"/>
    <lineage>
        <taxon>Eukaryota</taxon>
        <taxon>Metazoa</taxon>
        <taxon>Cnidaria</taxon>
        <taxon>Anthozoa</taxon>
        <taxon>Hexacorallia</taxon>
        <taxon>Scleractinia</taxon>
        <taxon>Astrocoeniina</taxon>
        <taxon>Pocilloporidae</taxon>
        <taxon>Pocillopora</taxon>
    </lineage>
</organism>
<dbReference type="InterPro" id="IPR017452">
    <property type="entry name" value="GPCR_Rhodpsn_7TM"/>
</dbReference>
<feature type="transmembrane region" description="Helical" evidence="8">
    <location>
        <begin position="113"/>
        <end position="140"/>
    </location>
</feature>
<dbReference type="Pfam" id="PF00001">
    <property type="entry name" value="7tm_1"/>
    <property type="match status" value="1"/>
</dbReference>
<evidence type="ECO:0000256" key="2">
    <source>
        <dbReference type="ARBA" id="ARBA00022692"/>
    </source>
</evidence>
<feature type="transmembrane region" description="Helical" evidence="8">
    <location>
        <begin position="25"/>
        <end position="45"/>
    </location>
</feature>
<proteinExistence type="predicted"/>
<evidence type="ECO:0000256" key="4">
    <source>
        <dbReference type="ARBA" id="ARBA00023040"/>
    </source>
</evidence>
<evidence type="ECO:0000313" key="10">
    <source>
        <dbReference type="EMBL" id="RMX45981.1"/>
    </source>
</evidence>
<comment type="caution">
    <text evidence="10">The sequence shown here is derived from an EMBL/GenBank/DDBJ whole genome shotgun (WGS) entry which is preliminary data.</text>
</comment>
<feature type="transmembrane region" description="Helical" evidence="8">
    <location>
        <begin position="152"/>
        <end position="172"/>
    </location>
</feature>
<dbReference type="GO" id="GO:0016020">
    <property type="term" value="C:membrane"/>
    <property type="evidence" value="ECO:0007669"/>
    <property type="project" value="UniProtKB-SubCell"/>
</dbReference>
<feature type="domain" description="G-protein coupled receptors family 1 profile" evidence="9">
    <location>
        <begin position="1"/>
        <end position="169"/>
    </location>
</feature>
<protein>
    <recommendedName>
        <fullName evidence="9">G-protein coupled receptors family 1 profile domain-containing protein</fullName>
    </recommendedName>
</protein>
<dbReference type="Proteomes" id="UP000275408">
    <property type="component" value="Unassembled WGS sequence"/>
</dbReference>
<dbReference type="PANTHER" id="PTHR24240">
    <property type="entry name" value="OPSIN"/>
    <property type="match status" value="1"/>
</dbReference>
<keyword evidence="6" id="KW-0675">Receptor</keyword>
<dbReference type="SUPFAM" id="SSF81321">
    <property type="entry name" value="Family A G protein-coupled receptor-like"/>
    <property type="match status" value="1"/>
</dbReference>
<comment type="subcellular location">
    <subcellularLocation>
        <location evidence="1">Membrane</location>
        <topology evidence="1">Multi-pass membrane protein</topology>
    </subcellularLocation>
</comment>
<evidence type="ECO:0000256" key="3">
    <source>
        <dbReference type="ARBA" id="ARBA00022989"/>
    </source>
</evidence>
<dbReference type="AlphaFoldDB" id="A0A3M6TX99"/>
<evidence type="ECO:0000256" key="5">
    <source>
        <dbReference type="ARBA" id="ARBA00023136"/>
    </source>
</evidence>
<dbReference type="Gene3D" id="1.20.1070.10">
    <property type="entry name" value="Rhodopsin 7-helix transmembrane proteins"/>
    <property type="match status" value="1"/>
</dbReference>
<reference evidence="10 11" key="1">
    <citation type="journal article" date="2018" name="Sci. Rep.">
        <title>Comparative analysis of the Pocillopora damicornis genome highlights role of immune system in coral evolution.</title>
        <authorList>
            <person name="Cunning R."/>
            <person name="Bay R.A."/>
            <person name="Gillette P."/>
            <person name="Baker A.C."/>
            <person name="Traylor-Knowles N."/>
        </authorList>
    </citation>
    <scope>NUCLEOTIDE SEQUENCE [LARGE SCALE GENOMIC DNA]</scope>
    <source>
        <strain evidence="10">RSMAS</strain>
        <tissue evidence="10">Whole animal</tissue>
    </source>
</reference>
<keyword evidence="2 8" id="KW-0812">Transmembrane</keyword>
<keyword evidence="11" id="KW-1185">Reference proteome</keyword>
<keyword evidence="7" id="KW-0807">Transducer</keyword>
<name>A0A3M6TX99_POCDA</name>
<dbReference type="EMBL" id="RCHS01002738">
    <property type="protein sequence ID" value="RMX45981.1"/>
    <property type="molecule type" value="Genomic_DNA"/>
</dbReference>
<keyword evidence="4" id="KW-0297">G-protein coupled receptor</keyword>
<gene>
    <name evidence="10" type="ORF">pdam_00020233</name>
</gene>
<evidence type="ECO:0000256" key="8">
    <source>
        <dbReference type="SAM" id="Phobius"/>
    </source>
</evidence>
<dbReference type="GO" id="GO:0004930">
    <property type="term" value="F:G protein-coupled receptor activity"/>
    <property type="evidence" value="ECO:0007669"/>
    <property type="project" value="UniProtKB-KW"/>
</dbReference>
<dbReference type="InterPro" id="IPR000276">
    <property type="entry name" value="GPCR_Rhodpsn"/>
</dbReference>
<evidence type="ECO:0000259" key="9">
    <source>
        <dbReference type="PROSITE" id="PS50262"/>
    </source>
</evidence>
<dbReference type="PROSITE" id="PS50262">
    <property type="entry name" value="G_PROTEIN_RECEP_F1_2"/>
    <property type="match status" value="1"/>
</dbReference>
<keyword evidence="3 8" id="KW-1133">Transmembrane helix</keyword>
<evidence type="ECO:0000313" key="11">
    <source>
        <dbReference type="Proteomes" id="UP000275408"/>
    </source>
</evidence>
<accession>A0A3M6TX99</accession>
<evidence type="ECO:0000256" key="6">
    <source>
        <dbReference type="ARBA" id="ARBA00023170"/>
    </source>
</evidence>
<evidence type="ECO:0000256" key="7">
    <source>
        <dbReference type="ARBA" id="ARBA00023224"/>
    </source>
</evidence>
<dbReference type="OrthoDB" id="5984290at2759"/>
<dbReference type="InterPro" id="IPR050125">
    <property type="entry name" value="GPCR_opsins"/>
</dbReference>
<evidence type="ECO:0000256" key="1">
    <source>
        <dbReference type="ARBA" id="ARBA00004141"/>
    </source>
</evidence>
<sequence length="262" mass="29981">MEFEIAFAERYAWERHNIIKTLTGTWLYGIAVMFPPMVTWGSFNFESGDTVCAPNWQEESSAGRIYMVLLILLVFVIPLGFSAAYFGKIYNKLLQDRGDDGMSLRAREKARKAVVIIWIGVAIFMVSWMPYCVCAMMALFGGSKTFNPEISFIPGVVAKASAVFNPLFCLLASTRFRNVALKLICMCRKIEEDEEDEEEIDDLSQGRQLRPSALMQRSLQEELSRIRRMRRYQQTRAEARRLRINGPYISVDIPAENLETSV</sequence>
<dbReference type="PRINTS" id="PR00237">
    <property type="entry name" value="GPCRRHODOPSN"/>
</dbReference>
<keyword evidence="5 8" id="KW-0472">Membrane</keyword>
<feature type="transmembrane region" description="Helical" evidence="8">
    <location>
        <begin position="65"/>
        <end position="87"/>
    </location>
</feature>